<dbReference type="PROSITE" id="PS00018">
    <property type="entry name" value="EF_HAND_1"/>
    <property type="match status" value="1"/>
</dbReference>
<sequence>MFDQSQIQEFKEAFNTIDQNRDGFINKEDLHDMLASLGKNPTDEYLDAMMNEAPGPINFTMFLTMFVEKLNGTDSLDVIRNAFACFDEEATGTIQEDDLRKLLTTMGDRFTDEEVDELSLLPALSCVQTALLHLLDMGWEPSDLAFFVDIQLPDLLMKMSQENISVHDSVISQWSEEDELADAKQNSEWMDECQDGMFEAWYEKIAQEDPEKQRKMHMFIARYCDLLNVDISCDGCDEIAPWHRYRCLQCSDMDLCKTCFLGGVKPEGHGDDHEMVNMEFTCDHCQGLIIGRRMNCNVCDDFDLCYGCYAAKKYSYGHLPTHSITAHPMVTIRISDRQRLIQPYIHNYSWLLFAALALYSAHLASVDDVDGEKLDPQARSSATTLRSQCMQLVGDCLMKAHQGKGDCSSLAETKPTPQLPAKEKLCQE</sequence>
<dbReference type="SUPFAM" id="SSF57850">
    <property type="entry name" value="RING/U-box"/>
    <property type="match status" value="2"/>
</dbReference>
<dbReference type="SMART" id="SM00054">
    <property type="entry name" value="EFh"/>
    <property type="match status" value="2"/>
</dbReference>
<dbReference type="PROSITE" id="PS50222">
    <property type="entry name" value="EF_HAND_2"/>
    <property type="match status" value="2"/>
</dbReference>
<reference evidence="11" key="1">
    <citation type="submission" date="2012-07" db="EMBL/GenBank/DDBJ databases">
        <title>Genome of the Chinese tree shrew, a rising model animal genetically related to primates.</title>
        <authorList>
            <person name="Zhang G."/>
            <person name="Fan Y."/>
            <person name="Yao Y."/>
            <person name="Huang Z."/>
        </authorList>
    </citation>
    <scope>NUCLEOTIDE SEQUENCE [LARGE SCALE GENOMIC DNA]</scope>
</reference>
<dbReference type="InterPro" id="IPR000433">
    <property type="entry name" value="Znf_ZZ"/>
</dbReference>
<feature type="domain" description="ZZ-type" evidence="8">
    <location>
        <begin position="277"/>
        <end position="332"/>
    </location>
</feature>
<dbReference type="GO" id="GO:0008270">
    <property type="term" value="F:zinc ion binding"/>
    <property type="evidence" value="ECO:0007669"/>
    <property type="project" value="UniProtKB-KW"/>
</dbReference>
<dbReference type="CDD" id="cd02249">
    <property type="entry name" value="ZZ"/>
    <property type="match status" value="1"/>
</dbReference>
<evidence type="ECO:0000259" key="8">
    <source>
        <dbReference type="PROSITE" id="PS50135"/>
    </source>
</evidence>
<keyword evidence="11" id="KW-1185">Reference proteome</keyword>
<evidence type="ECO:0000313" key="11">
    <source>
        <dbReference type="Proteomes" id="UP000011518"/>
    </source>
</evidence>
<evidence type="ECO:0000256" key="1">
    <source>
        <dbReference type="ARBA" id="ARBA00022723"/>
    </source>
</evidence>
<dbReference type="Pfam" id="PF00569">
    <property type="entry name" value="ZZ"/>
    <property type="match status" value="2"/>
</dbReference>
<dbReference type="AlphaFoldDB" id="L8Y418"/>
<dbReference type="Gene3D" id="3.30.60.90">
    <property type="match status" value="2"/>
</dbReference>
<dbReference type="PROSITE" id="PS50135">
    <property type="entry name" value="ZF_ZZ_2"/>
    <property type="match status" value="2"/>
</dbReference>
<evidence type="ECO:0000313" key="10">
    <source>
        <dbReference type="EMBL" id="ELV11188.1"/>
    </source>
</evidence>
<dbReference type="InterPro" id="IPR018247">
    <property type="entry name" value="EF_Hand_1_Ca_BS"/>
</dbReference>
<reference evidence="11" key="2">
    <citation type="journal article" date="2013" name="Nat. Commun.">
        <title>Genome of the Chinese tree shrew.</title>
        <authorList>
            <person name="Fan Y."/>
            <person name="Huang Z.Y."/>
            <person name="Cao C.C."/>
            <person name="Chen C.S."/>
            <person name="Chen Y.X."/>
            <person name="Fan D.D."/>
            <person name="He J."/>
            <person name="Hou H.L."/>
            <person name="Hu L."/>
            <person name="Hu X.T."/>
            <person name="Jiang X.T."/>
            <person name="Lai R."/>
            <person name="Lang Y.S."/>
            <person name="Liang B."/>
            <person name="Liao S.G."/>
            <person name="Mu D."/>
            <person name="Ma Y.Y."/>
            <person name="Niu Y.Y."/>
            <person name="Sun X.Q."/>
            <person name="Xia J.Q."/>
            <person name="Xiao J."/>
            <person name="Xiong Z.Q."/>
            <person name="Xu L."/>
            <person name="Yang L."/>
            <person name="Zhang Y."/>
            <person name="Zhao W."/>
            <person name="Zhao X.D."/>
            <person name="Zheng Y.T."/>
            <person name="Zhou J.M."/>
            <person name="Zhu Y.B."/>
            <person name="Zhang G.J."/>
            <person name="Wang J."/>
            <person name="Yao Y.G."/>
        </authorList>
    </citation>
    <scope>NUCLEOTIDE SEQUENCE [LARGE SCALE GENOMIC DNA]</scope>
</reference>
<dbReference type="FunFam" id="1.10.238.10:FF:000007">
    <property type="entry name" value="Putative myosin regulatory light chain sqh"/>
    <property type="match status" value="1"/>
</dbReference>
<evidence type="ECO:0000256" key="3">
    <source>
        <dbReference type="ARBA" id="ARBA00022771"/>
    </source>
</evidence>
<dbReference type="PANTHER" id="PTHR22772">
    <property type="entry name" value="NOVEL ZZ TYPE ZINC FINGER DOMAIN CONTAINING PROTEIN"/>
    <property type="match status" value="1"/>
</dbReference>
<evidence type="ECO:0000256" key="4">
    <source>
        <dbReference type="ARBA" id="ARBA00022833"/>
    </source>
</evidence>
<gene>
    <name evidence="10" type="ORF">TREES_T100018965</name>
</gene>
<dbReference type="CDD" id="cd00051">
    <property type="entry name" value="EFh"/>
    <property type="match status" value="1"/>
</dbReference>
<feature type="region of interest" description="Disordered" evidence="7">
    <location>
        <begin position="407"/>
        <end position="428"/>
    </location>
</feature>
<dbReference type="InterPro" id="IPR011992">
    <property type="entry name" value="EF-hand-dom_pair"/>
</dbReference>
<dbReference type="Proteomes" id="UP000011518">
    <property type="component" value="Unassembled WGS sequence"/>
</dbReference>
<proteinExistence type="predicted"/>
<dbReference type="InParanoid" id="L8Y418"/>
<dbReference type="GO" id="GO:0005509">
    <property type="term" value="F:calcium ion binding"/>
    <property type="evidence" value="ECO:0007669"/>
    <property type="project" value="InterPro"/>
</dbReference>
<evidence type="ECO:0000256" key="6">
    <source>
        <dbReference type="PROSITE-ProRule" id="PRU00228"/>
    </source>
</evidence>
<keyword evidence="4" id="KW-0862">Zinc</keyword>
<dbReference type="SMART" id="SM00291">
    <property type="entry name" value="ZnF_ZZ"/>
    <property type="match status" value="2"/>
</dbReference>
<dbReference type="InterPro" id="IPR043145">
    <property type="entry name" value="Znf_ZZ_sf"/>
</dbReference>
<evidence type="ECO:0000256" key="2">
    <source>
        <dbReference type="ARBA" id="ARBA00022737"/>
    </source>
</evidence>
<dbReference type="STRING" id="246437.L8Y418"/>
<keyword evidence="2" id="KW-0677">Repeat</keyword>
<keyword evidence="3 6" id="KW-0863">Zinc-finger</keyword>
<dbReference type="Gene3D" id="1.10.238.10">
    <property type="entry name" value="EF-hand"/>
    <property type="match status" value="2"/>
</dbReference>
<evidence type="ECO:0000256" key="7">
    <source>
        <dbReference type="SAM" id="MobiDB-lite"/>
    </source>
</evidence>
<keyword evidence="5" id="KW-0106">Calcium</keyword>
<protein>
    <submittedName>
        <fullName evidence="10">Zinc finger ZZ-type and EF-hand domain-containing protein 1</fullName>
    </submittedName>
</protein>
<dbReference type="EMBL" id="KB365706">
    <property type="protein sequence ID" value="ELV11188.1"/>
    <property type="molecule type" value="Genomic_DNA"/>
</dbReference>
<dbReference type="PANTHER" id="PTHR22772:SF4">
    <property type="entry name" value="ZINC FINGER ZZ-TYPE AND EF-HAND DOMAIN-CONTAINING PROTEIN 1"/>
    <property type="match status" value="1"/>
</dbReference>
<name>L8Y418_TUPCH</name>
<organism evidence="10 11">
    <name type="scientific">Tupaia chinensis</name>
    <name type="common">Chinese tree shrew</name>
    <name type="synonym">Tupaia belangeri chinensis</name>
    <dbReference type="NCBI Taxonomy" id="246437"/>
    <lineage>
        <taxon>Eukaryota</taxon>
        <taxon>Metazoa</taxon>
        <taxon>Chordata</taxon>
        <taxon>Craniata</taxon>
        <taxon>Vertebrata</taxon>
        <taxon>Euteleostomi</taxon>
        <taxon>Mammalia</taxon>
        <taxon>Eutheria</taxon>
        <taxon>Euarchontoglires</taxon>
        <taxon>Scandentia</taxon>
        <taxon>Tupaiidae</taxon>
        <taxon>Tupaia</taxon>
    </lineage>
</organism>
<evidence type="ECO:0000256" key="5">
    <source>
        <dbReference type="ARBA" id="ARBA00022837"/>
    </source>
</evidence>
<evidence type="ECO:0000259" key="9">
    <source>
        <dbReference type="PROSITE" id="PS50222"/>
    </source>
</evidence>
<accession>L8Y418</accession>
<keyword evidence="1" id="KW-0479">Metal-binding</keyword>
<feature type="domain" description="ZZ-type" evidence="8">
    <location>
        <begin position="228"/>
        <end position="283"/>
    </location>
</feature>
<dbReference type="PROSITE" id="PS01357">
    <property type="entry name" value="ZF_ZZ_1"/>
    <property type="match status" value="1"/>
</dbReference>
<feature type="domain" description="EF-hand" evidence="9">
    <location>
        <begin position="74"/>
        <end position="109"/>
    </location>
</feature>
<dbReference type="InterPro" id="IPR002048">
    <property type="entry name" value="EF_hand_dom"/>
</dbReference>
<dbReference type="InterPro" id="IPR040099">
    <property type="entry name" value="ZZEF1"/>
</dbReference>
<feature type="domain" description="EF-hand" evidence="9">
    <location>
        <begin position="5"/>
        <end position="40"/>
    </location>
</feature>
<dbReference type="Pfam" id="PF13499">
    <property type="entry name" value="EF-hand_7"/>
    <property type="match status" value="1"/>
</dbReference>
<dbReference type="SUPFAM" id="SSF47473">
    <property type="entry name" value="EF-hand"/>
    <property type="match status" value="1"/>
</dbReference>